<organism evidence="1 2">
    <name type="scientific">Undibacterium amnicola</name>
    <dbReference type="NCBI Taxonomy" id="1834038"/>
    <lineage>
        <taxon>Bacteria</taxon>
        <taxon>Pseudomonadati</taxon>
        <taxon>Pseudomonadota</taxon>
        <taxon>Betaproteobacteria</taxon>
        <taxon>Burkholderiales</taxon>
        <taxon>Oxalobacteraceae</taxon>
        <taxon>Undibacterium</taxon>
    </lineage>
</organism>
<evidence type="ECO:0000313" key="1">
    <source>
        <dbReference type="EMBL" id="MBC3833475.1"/>
    </source>
</evidence>
<accession>A0ABR6XVH1</accession>
<reference evidence="1 2" key="1">
    <citation type="submission" date="2020-08" db="EMBL/GenBank/DDBJ databases">
        <title>Novel species isolated from subtropical streams in China.</title>
        <authorList>
            <person name="Lu H."/>
        </authorList>
    </citation>
    <scope>NUCLEOTIDE SEQUENCE [LARGE SCALE GENOMIC DNA]</scope>
    <source>
        <strain evidence="1 2">KCTC 52442</strain>
    </source>
</reference>
<dbReference type="Proteomes" id="UP000643610">
    <property type="component" value="Unassembled WGS sequence"/>
</dbReference>
<comment type="caution">
    <text evidence="1">The sequence shown here is derived from an EMBL/GenBank/DDBJ whole genome shotgun (WGS) entry which is preliminary data.</text>
</comment>
<dbReference type="RefSeq" id="WP_186892522.1">
    <property type="nucleotide sequence ID" value="NZ_JACOFU010000010.1"/>
</dbReference>
<proteinExistence type="predicted"/>
<dbReference type="NCBIfam" id="NF033832">
    <property type="entry name" value="sce7726_fam"/>
    <property type="match status" value="1"/>
</dbReference>
<evidence type="ECO:0000313" key="2">
    <source>
        <dbReference type="Proteomes" id="UP000643610"/>
    </source>
</evidence>
<sequence length="303" mass="33859">MKHFAKNHNSLSASQLAAAAGIFSSKVIQEMARTGKSETFSRLATQSGMIDLISRSTPISHFFDQVFNVLQRSDYRHEYSYKNLIANKQLLGIHSLKTASMLSEFRIGTSKADLVILNGTSTVYEIKSERDNLRRLETQISAYRKVFARVNVITGINHIESLNKILPDDVGILLLNNRSNISVVRKSAELPERTDPVSILDSVTRNEAFAILNHLNIALPTAPNTQIYSVLRRIFTNCDPAETHEAMVAVLKETRTLIPLTDLLDQIPTSLKAAILSTPIKKQDHERLIGAINTPKKEALLWT</sequence>
<dbReference type="EMBL" id="JACOFU010000010">
    <property type="protein sequence ID" value="MBC3833475.1"/>
    <property type="molecule type" value="Genomic_DNA"/>
</dbReference>
<gene>
    <name evidence="1" type="ORF">H8K33_18355</name>
</gene>
<keyword evidence="2" id="KW-1185">Reference proteome</keyword>
<protein>
    <submittedName>
        <fullName evidence="1">Sce7726 family protein</fullName>
    </submittedName>
</protein>
<dbReference type="InterPro" id="IPR047729">
    <property type="entry name" value="Sce7726-like"/>
</dbReference>
<name>A0ABR6XVH1_9BURK</name>